<evidence type="ECO:0000313" key="6">
    <source>
        <dbReference type="Proteomes" id="UP000295106"/>
    </source>
</evidence>
<reference evidence="5 6" key="1">
    <citation type="submission" date="2019-03" db="EMBL/GenBank/DDBJ databases">
        <title>Genomic Encyclopedia of Type Strains, Phase IV (KMG-IV): sequencing the most valuable type-strain genomes for metagenomic binning, comparative biology and taxonomic classification.</title>
        <authorList>
            <person name="Goeker M."/>
        </authorList>
    </citation>
    <scope>NUCLEOTIDE SEQUENCE [LARGE SCALE GENOMIC DNA]</scope>
    <source>
        <strain evidence="5 6">DSM 1709</strain>
    </source>
</reference>
<dbReference type="PANTHER" id="PTHR43669:SF3">
    <property type="entry name" value="ALCOHOL DEHYDROGENASE, PUTATIVE (AFU_ORTHOLOGUE AFUA_3G03445)-RELATED"/>
    <property type="match status" value="1"/>
</dbReference>
<proteinExistence type="inferred from homology"/>
<feature type="domain" description="Ketoreductase" evidence="4">
    <location>
        <begin position="20"/>
        <end position="222"/>
    </location>
</feature>
<dbReference type="GO" id="GO:0016491">
    <property type="term" value="F:oxidoreductase activity"/>
    <property type="evidence" value="ECO:0007669"/>
    <property type="project" value="UniProtKB-KW"/>
</dbReference>
<evidence type="ECO:0000256" key="2">
    <source>
        <dbReference type="ARBA" id="ARBA00023002"/>
    </source>
</evidence>
<dbReference type="InterPro" id="IPR002347">
    <property type="entry name" value="SDR_fam"/>
</dbReference>
<sequence length="255" mass="26627">MSLPALLAPSSTDAASLRGRVVVVTGGARGLGAAIAQVLGESGARVVLADHAIEAAQDRAAVLAERDIDAIAMPLDVTDAAACERTVEMIRARFGRLDALVNNAAIDVTAPLAELSNGQIQSVLATNLAGPFVMAKLCAALMAGQDGGGHIVNIASTASKRAWPNASAYHATKWGLLGLSHALHAELRPQGIKVCAIVAGGMRTPFLLDRFPELDPGLLQDPLNVARVVRFVLLQPEETAIPEVTVLPMRETSWP</sequence>
<dbReference type="GeneID" id="99685100"/>
<dbReference type="SUPFAM" id="SSF51735">
    <property type="entry name" value="NAD(P)-binding Rossmann-fold domains"/>
    <property type="match status" value="1"/>
</dbReference>
<dbReference type="Gene3D" id="3.40.50.720">
    <property type="entry name" value="NAD(P)-binding Rossmann-like Domain"/>
    <property type="match status" value="1"/>
</dbReference>
<dbReference type="SMART" id="SM00822">
    <property type="entry name" value="PKS_KR"/>
    <property type="match status" value="1"/>
</dbReference>
<name>A0A4R2MCR7_RUBGE</name>
<organism evidence="5 6">
    <name type="scientific">Rubrivivax gelatinosus</name>
    <name type="common">Rhodocyclus gelatinosus</name>
    <name type="synonym">Rhodopseudomonas gelatinosa</name>
    <dbReference type="NCBI Taxonomy" id="28068"/>
    <lineage>
        <taxon>Bacteria</taxon>
        <taxon>Pseudomonadati</taxon>
        <taxon>Pseudomonadota</taxon>
        <taxon>Betaproteobacteria</taxon>
        <taxon>Burkholderiales</taxon>
        <taxon>Sphaerotilaceae</taxon>
        <taxon>Rubrivivax</taxon>
    </lineage>
</organism>
<dbReference type="PRINTS" id="PR00080">
    <property type="entry name" value="SDRFAMILY"/>
</dbReference>
<keyword evidence="2" id="KW-0560">Oxidoreductase</keyword>
<comment type="caution">
    <text evidence="5">The sequence shown here is derived from an EMBL/GenBank/DDBJ whole genome shotgun (WGS) entry which is preliminary data.</text>
</comment>
<dbReference type="OrthoDB" id="8888385at2"/>
<dbReference type="InterPro" id="IPR057326">
    <property type="entry name" value="KR_dom"/>
</dbReference>
<dbReference type="CDD" id="cd05233">
    <property type="entry name" value="SDR_c"/>
    <property type="match status" value="1"/>
</dbReference>
<comment type="similarity">
    <text evidence="1 3">Belongs to the short-chain dehydrogenases/reductases (SDR) family.</text>
</comment>
<evidence type="ECO:0000313" key="5">
    <source>
        <dbReference type="EMBL" id="TCP04360.1"/>
    </source>
</evidence>
<evidence type="ECO:0000256" key="3">
    <source>
        <dbReference type="RuleBase" id="RU000363"/>
    </source>
</evidence>
<protein>
    <submittedName>
        <fullName evidence="5">NADP-dependent 3-hydroxy acid dehydrogenase YdfG</fullName>
    </submittedName>
</protein>
<dbReference type="PRINTS" id="PR00081">
    <property type="entry name" value="GDHRDH"/>
</dbReference>
<gene>
    <name evidence="5" type="ORF">EV684_102113</name>
</gene>
<dbReference type="RefSeq" id="WP_132644873.1">
    <property type="nucleotide sequence ID" value="NZ_CP181386.1"/>
</dbReference>
<dbReference type="Proteomes" id="UP000295106">
    <property type="component" value="Unassembled WGS sequence"/>
</dbReference>
<evidence type="ECO:0000259" key="4">
    <source>
        <dbReference type="SMART" id="SM00822"/>
    </source>
</evidence>
<dbReference type="Pfam" id="PF00106">
    <property type="entry name" value="adh_short"/>
    <property type="match status" value="1"/>
</dbReference>
<dbReference type="EMBL" id="SLXD01000002">
    <property type="protein sequence ID" value="TCP04360.1"/>
    <property type="molecule type" value="Genomic_DNA"/>
</dbReference>
<evidence type="ECO:0000256" key="1">
    <source>
        <dbReference type="ARBA" id="ARBA00006484"/>
    </source>
</evidence>
<dbReference type="InterPro" id="IPR036291">
    <property type="entry name" value="NAD(P)-bd_dom_sf"/>
</dbReference>
<dbReference type="AlphaFoldDB" id="A0A4R2MCR7"/>
<accession>A0A4R2MCR7</accession>
<dbReference type="PANTHER" id="PTHR43669">
    <property type="entry name" value="5-KETO-D-GLUCONATE 5-REDUCTASE"/>
    <property type="match status" value="1"/>
</dbReference>